<dbReference type="GO" id="GO:0006310">
    <property type="term" value="P:DNA recombination"/>
    <property type="evidence" value="ECO:0007669"/>
    <property type="project" value="InterPro"/>
</dbReference>
<keyword evidence="4" id="KW-0227">DNA damage</keyword>
<keyword evidence="3" id="KW-0235">DNA replication</keyword>
<feature type="domain" description="Methyltransferase type 11" evidence="7">
    <location>
        <begin position="61"/>
        <end position="171"/>
    </location>
</feature>
<dbReference type="OrthoDB" id="411785at2759"/>
<dbReference type="Gene3D" id="3.30.470.30">
    <property type="entry name" value="DNA ligase/mRNA capping enzyme"/>
    <property type="match status" value="1"/>
</dbReference>
<proteinExistence type="predicted"/>
<keyword evidence="9" id="KW-1185">Reference proteome</keyword>
<dbReference type="InterPro" id="IPR050326">
    <property type="entry name" value="NAD_dep_DNA_ligaseB"/>
</dbReference>
<dbReference type="GO" id="GO:0005524">
    <property type="term" value="F:ATP binding"/>
    <property type="evidence" value="ECO:0007669"/>
    <property type="project" value="InterPro"/>
</dbReference>
<dbReference type="PANTHER" id="PTHR47810">
    <property type="entry name" value="DNA LIGASE"/>
    <property type="match status" value="1"/>
</dbReference>
<dbReference type="GO" id="GO:0003910">
    <property type="term" value="F:DNA ligase (ATP) activity"/>
    <property type="evidence" value="ECO:0007669"/>
    <property type="project" value="InterPro"/>
</dbReference>
<protein>
    <recommendedName>
        <fullName evidence="10">ATP-dependent DNA ligase family profile domain-containing protein</fullName>
    </recommendedName>
</protein>
<dbReference type="EMBL" id="LN733219">
    <property type="protein sequence ID" value="CEP16565.1"/>
    <property type="molecule type" value="Genomic_DNA"/>
</dbReference>
<evidence type="ECO:0000259" key="6">
    <source>
        <dbReference type="Pfam" id="PF01068"/>
    </source>
</evidence>
<organism evidence="8 9">
    <name type="scientific">Parasitella parasitica</name>
    <dbReference type="NCBI Taxonomy" id="35722"/>
    <lineage>
        <taxon>Eukaryota</taxon>
        <taxon>Fungi</taxon>
        <taxon>Fungi incertae sedis</taxon>
        <taxon>Mucoromycota</taxon>
        <taxon>Mucoromycotina</taxon>
        <taxon>Mucoromycetes</taxon>
        <taxon>Mucorales</taxon>
        <taxon>Mucorineae</taxon>
        <taxon>Mucoraceae</taxon>
        <taxon>Parasitella</taxon>
    </lineage>
</organism>
<dbReference type="InterPro" id="IPR013216">
    <property type="entry name" value="Methyltransf_11"/>
</dbReference>
<reference evidence="8 9" key="1">
    <citation type="submission" date="2014-09" db="EMBL/GenBank/DDBJ databases">
        <authorList>
            <person name="Ellenberger Sabrina"/>
        </authorList>
    </citation>
    <scope>NUCLEOTIDE SEQUENCE [LARGE SCALE GENOMIC DNA]</scope>
    <source>
        <strain evidence="8 9">CBS 412.66</strain>
    </source>
</reference>
<evidence type="ECO:0000256" key="5">
    <source>
        <dbReference type="ARBA" id="ARBA00023204"/>
    </source>
</evidence>
<dbReference type="CDD" id="cd02440">
    <property type="entry name" value="AdoMet_MTases"/>
    <property type="match status" value="1"/>
</dbReference>
<dbReference type="PANTHER" id="PTHR47810:SF1">
    <property type="entry name" value="DNA LIGASE B"/>
    <property type="match status" value="1"/>
</dbReference>
<dbReference type="SUPFAM" id="SSF50249">
    <property type="entry name" value="Nucleic acid-binding proteins"/>
    <property type="match status" value="1"/>
</dbReference>
<keyword evidence="2" id="KW-0436">Ligase</keyword>
<dbReference type="InterPro" id="IPR029063">
    <property type="entry name" value="SAM-dependent_MTases_sf"/>
</dbReference>
<evidence type="ECO:0008006" key="10">
    <source>
        <dbReference type="Google" id="ProtNLM"/>
    </source>
</evidence>
<dbReference type="Pfam" id="PF08241">
    <property type="entry name" value="Methyltransf_11"/>
    <property type="match status" value="1"/>
</dbReference>
<dbReference type="Gene3D" id="3.40.50.150">
    <property type="entry name" value="Vaccinia Virus protein VP39"/>
    <property type="match status" value="1"/>
</dbReference>
<evidence type="ECO:0000256" key="2">
    <source>
        <dbReference type="ARBA" id="ARBA00022598"/>
    </source>
</evidence>
<dbReference type="Pfam" id="PF01068">
    <property type="entry name" value="DNA_ligase_A_M"/>
    <property type="match status" value="1"/>
</dbReference>
<accession>A0A0B7NLZ9</accession>
<sequence length="616" mass="70648">MVASTSLNVVPEDPTAYKTQEYWEERYKKEDSNTTFDWFKTYADLKPLLNEAIPSKEAKILMLGCGNSTLGEDMYNDGYKNITNIDYSKTVIDNMKERCADKPEMNWLEMDIRDLKFANESFDVVIDKGTMDALMCDRGDVWDPSEELIKDVKGEVDEVERVLKVGGTFLFFSSGKLPYAVAQLDRISKLCTDVNRVQSTLKKQALLAQSPDCHSTLKRIYNPHLRHHVSAKTILKYMQTHTITANSSYDDLNKLLDDLSSRSLTGHAACEATGSFYLTYCKTEEHQNIFWRILDKNLKMGVSIKTICRLLPMESMSVALAASSASFNLSDPWYVSQKLDGIRCITVIRQSNAKEQHDIQFYSRTGRSFQSLQKVKTNIQKRLHELSIKDDFVLDGEVCAYSSDMKHEDFLKAMGQVRRYEEMENPIYQVFDRIRLDQFMQGKGDQLFSQRQKELESFLGTESLPHIKKVAQTRLTSLEQLDQLKKHSIEKGWEGLMLRKDVAYEGKRTRDLIKLKEWVDAEYIVKSIETGLMRMPDTGENKLVLTNVNIEHKGYPVGVGSGFSMQSRIDYAQNPERIIGKPITVRYFSESKKENGAISLRFPTVKAVFEDGERDV</sequence>
<evidence type="ECO:0000256" key="1">
    <source>
        <dbReference type="ARBA" id="ARBA00001968"/>
    </source>
</evidence>
<evidence type="ECO:0000313" key="8">
    <source>
        <dbReference type="EMBL" id="CEP16565.1"/>
    </source>
</evidence>
<evidence type="ECO:0000256" key="4">
    <source>
        <dbReference type="ARBA" id="ARBA00022763"/>
    </source>
</evidence>
<dbReference type="STRING" id="35722.A0A0B7NLZ9"/>
<dbReference type="GO" id="GO:0006260">
    <property type="term" value="P:DNA replication"/>
    <property type="evidence" value="ECO:0007669"/>
    <property type="project" value="UniProtKB-KW"/>
</dbReference>
<dbReference type="InterPro" id="IPR012310">
    <property type="entry name" value="DNA_ligase_ATP-dep_cent"/>
</dbReference>
<dbReference type="InterPro" id="IPR012340">
    <property type="entry name" value="NA-bd_OB-fold"/>
</dbReference>
<evidence type="ECO:0000256" key="3">
    <source>
        <dbReference type="ARBA" id="ARBA00022705"/>
    </source>
</evidence>
<evidence type="ECO:0000259" key="7">
    <source>
        <dbReference type="Pfam" id="PF08241"/>
    </source>
</evidence>
<comment type="cofactor">
    <cofactor evidence="1">
        <name>a divalent metal cation</name>
        <dbReference type="ChEBI" id="CHEBI:60240"/>
    </cofactor>
</comment>
<evidence type="ECO:0000313" key="9">
    <source>
        <dbReference type="Proteomes" id="UP000054107"/>
    </source>
</evidence>
<dbReference type="Gene3D" id="2.40.50.140">
    <property type="entry name" value="Nucleic acid-binding proteins"/>
    <property type="match status" value="1"/>
</dbReference>
<name>A0A0B7NLZ9_9FUNG</name>
<dbReference type="SUPFAM" id="SSF53335">
    <property type="entry name" value="S-adenosyl-L-methionine-dependent methyltransferases"/>
    <property type="match status" value="1"/>
</dbReference>
<dbReference type="GO" id="GO:0006281">
    <property type="term" value="P:DNA repair"/>
    <property type="evidence" value="ECO:0007669"/>
    <property type="project" value="UniProtKB-KW"/>
</dbReference>
<dbReference type="SUPFAM" id="SSF56091">
    <property type="entry name" value="DNA ligase/mRNA capping enzyme, catalytic domain"/>
    <property type="match status" value="1"/>
</dbReference>
<keyword evidence="5" id="KW-0234">DNA repair</keyword>
<gene>
    <name evidence="8" type="primary">PARPA_10837.1 scaffold 41979</name>
</gene>
<dbReference type="Proteomes" id="UP000054107">
    <property type="component" value="Unassembled WGS sequence"/>
</dbReference>
<feature type="domain" description="ATP-dependent DNA ligase family profile" evidence="6">
    <location>
        <begin position="325"/>
        <end position="516"/>
    </location>
</feature>
<dbReference type="AlphaFoldDB" id="A0A0B7NLZ9"/>